<gene>
    <name evidence="3" type="ORF">METZ01_LOCUS445368</name>
</gene>
<feature type="transmembrane region" description="Helical" evidence="1">
    <location>
        <begin position="58"/>
        <end position="84"/>
    </location>
</feature>
<feature type="non-terminal residue" evidence="3">
    <location>
        <position position="1"/>
    </location>
</feature>
<sequence>FDIVPPILNRGIQPATFPKALLVLIIFLTSIVYFLSLKIPWKKEKKLPKQFFITLYNFILFIIIAKTLDFLLAISVLSFLVSYFWGERRIIYLLLVSILFPIIVFVLFETILGLRFPPGIITNIYYN</sequence>
<reference evidence="3" key="1">
    <citation type="submission" date="2018-05" db="EMBL/GenBank/DDBJ databases">
        <authorList>
            <person name="Lanie J.A."/>
            <person name="Ng W.-L."/>
            <person name="Kazmierczak K.M."/>
            <person name="Andrzejewski T.M."/>
            <person name="Davidsen T.M."/>
            <person name="Wayne K.J."/>
            <person name="Tettelin H."/>
            <person name="Glass J.I."/>
            <person name="Rusch D."/>
            <person name="Podicherti R."/>
            <person name="Tsui H.-C.T."/>
            <person name="Winkler M.E."/>
        </authorList>
    </citation>
    <scope>NUCLEOTIDE SEQUENCE</scope>
</reference>
<evidence type="ECO:0000256" key="1">
    <source>
        <dbReference type="SAM" id="Phobius"/>
    </source>
</evidence>
<keyword evidence="1" id="KW-0472">Membrane</keyword>
<dbReference type="Pfam" id="PF07331">
    <property type="entry name" value="TctB"/>
    <property type="match status" value="1"/>
</dbReference>
<proteinExistence type="predicted"/>
<accession>A0A382ZAI6</accession>
<dbReference type="EMBL" id="UINC01182351">
    <property type="protein sequence ID" value="SVD92514.1"/>
    <property type="molecule type" value="Genomic_DNA"/>
</dbReference>
<evidence type="ECO:0000313" key="3">
    <source>
        <dbReference type="EMBL" id="SVD92514.1"/>
    </source>
</evidence>
<feature type="domain" description="DUF1468" evidence="2">
    <location>
        <begin position="10"/>
        <end position="117"/>
    </location>
</feature>
<keyword evidence="1" id="KW-1133">Transmembrane helix</keyword>
<feature type="transmembrane region" description="Helical" evidence="1">
    <location>
        <begin position="90"/>
        <end position="108"/>
    </location>
</feature>
<name>A0A382ZAI6_9ZZZZ</name>
<protein>
    <recommendedName>
        <fullName evidence="2">DUF1468 domain-containing protein</fullName>
    </recommendedName>
</protein>
<evidence type="ECO:0000259" key="2">
    <source>
        <dbReference type="Pfam" id="PF07331"/>
    </source>
</evidence>
<feature type="transmembrane region" description="Helical" evidence="1">
    <location>
        <begin position="20"/>
        <end position="37"/>
    </location>
</feature>
<keyword evidence="1" id="KW-0812">Transmembrane</keyword>
<dbReference type="InterPro" id="IPR009936">
    <property type="entry name" value="DUF1468"/>
</dbReference>
<organism evidence="3">
    <name type="scientific">marine metagenome</name>
    <dbReference type="NCBI Taxonomy" id="408172"/>
    <lineage>
        <taxon>unclassified sequences</taxon>
        <taxon>metagenomes</taxon>
        <taxon>ecological metagenomes</taxon>
    </lineage>
</organism>
<dbReference type="AlphaFoldDB" id="A0A382ZAI6"/>